<keyword evidence="5" id="KW-0131">Cell cycle</keyword>
<dbReference type="AlphaFoldDB" id="A0A1Y2HZV4"/>
<dbReference type="Proteomes" id="UP000193411">
    <property type="component" value="Unassembled WGS sequence"/>
</dbReference>
<reference evidence="7 8" key="1">
    <citation type="submission" date="2016-07" db="EMBL/GenBank/DDBJ databases">
        <title>Pervasive Adenine N6-methylation of Active Genes in Fungi.</title>
        <authorList>
            <consortium name="DOE Joint Genome Institute"/>
            <person name="Mondo S.J."/>
            <person name="Dannebaum R.O."/>
            <person name="Kuo R.C."/>
            <person name="Labutti K."/>
            <person name="Haridas S."/>
            <person name="Kuo A."/>
            <person name="Salamov A."/>
            <person name="Ahrendt S.R."/>
            <person name="Lipzen A."/>
            <person name="Sullivan W."/>
            <person name="Andreopoulos W.B."/>
            <person name="Clum A."/>
            <person name="Lindquist E."/>
            <person name="Daum C."/>
            <person name="Ramamoorthy G.K."/>
            <person name="Gryganskyi A."/>
            <person name="Culley D."/>
            <person name="Magnuson J.K."/>
            <person name="James T.Y."/>
            <person name="O'Malley M.A."/>
            <person name="Stajich J.E."/>
            <person name="Spatafora J.W."/>
            <person name="Visel A."/>
            <person name="Grigoriev I.V."/>
        </authorList>
    </citation>
    <scope>NUCLEOTIDE SEQUENCE [LARGE SCALE GENOMIC DNA]</scope>
    <source>
        <strain evidence="7 8">PL171</strain>
    </source>
</reference>
<dbReference type="GO" id="GO:0051301">
    <property type="term" value="P:cell division"/>
    <property type="evidence" value="ECO:0007669"/>
    <property type="project" value="UniProtKB-KW"/>
</dbReference>
<comment type="caution">
    <text evidence="7">The sequence shown here is derived from an EMBL/GenBank/DDBJ whole genome shotgun (WGS) entry which is preliminary data.</text>
</comment>
<dbReference type="EMBL" id="MCFL01000005">
    <property type="protein sequence ID" value="ORZ39504.1"/>
    <property type="molecule type" value="Genomic_DNA"/>
</dbReference>
<evidence type="ECO:0000259" key="6">
    <source>
        <dbReference type="Pfam" id="PF12348"/>
    </source>
</evidence>
<evidence type="ECO:0000256" key="2">
    <source>
        <dbReference type="ARBA" id="ARBA00009549"/>
    </source>
</evidence>
<dbReference type="Pfam" id="PF12348">
    <property type="entry name" value="CLASP_N"/>
    <property type="match status" value="1"/>
</dbReference>
<dbReference type="GO" id="GO:0005819">
    <property type="term" value="C:spindle"/>
    <property type="evidence" value="ECO:0007669"/>
    <property type="project" value="UniProtKB-SubCell"/>
</dbReference>
<comment type="subcellular location">
    <subcellularLocation>
        <location evidence="1">Cytoplasm</location>
        <location evidence="1">Cytoskeleton</location>
        <location evidence="1">Spindle</location>
    </subcellularLocation>
</comment>
<name>A0A1Y2HZV4_9FUNG</name>
<proteinExistence type="inferred from homology"/>
<feature type="domain" description="CLASP N-terminal" evidence="6">
    <location>
        <begin position="12"/>
        <end position="222"/>
    </location>
</feature>
<keyword evidence="3" id="KW-0132">Cell division</keyword>
<dbReference type="InterPro" id="IPR024395">
    <property type="entry name" value="CLASP_N_dom"/>
</dbReference>
<gene>
    <name evidence="7" type="ORF">BCR44DRAFT_1538639</name>
</gene>
<evidence type="ECO:0000256" key="4">
    <source>
        <dbReference type="ARBA" id="ARBA00022701"/>
    </source>
</evidence>
<evidence type="ECO:0000313" key="8">
    <source>
        <dbReference type="Proteomes" id="UP000193411"/>
    </source>
</evidence>
<organism evidence="7 8">
    <name type="scientific">Catenaria anguillulae PL171</name>
    <dbReference type="NCBI Taxonomy" id="765915"/>
    <lineage>
        <taxon>Eukaryota</taxon>
        <taxon>Fungi</taxon>
        <taxon>Fungi incertae sedis</taxon>
        <taxon>Blastocladiomycota</taxon>
        <taxon>Blastocladiomycetes</taxon>
        <taxon>Blastocladiales</taxon>
        <taxon>Catenariaceae</taxon>
        <taxon>Catenaria</taxon>
    </lineage>
</organism>
<dbReference type="GO" id="GO:0005874">
    <property type="term" value="C:microtubule"/>
    <property type="evidence" value="ECO:0007669"/>
    <property type="project" value="UniProtKB-KW"/>
</dbReference>
<sequence length="248" mass="27524">MLDFDIPDPVLRRELNSLGQLIGAKETEQNWQSIDKAVGKLTAIIAQHNNDGEPSHRDSLFKFVKAKRTNLVAYLKTERTSFSGTVCKLLETIATTFAATQHSPDELFIEPLISLTSRTNKLFQQRSTAALLAIMASASPDLIVPKLAEAAKHKSSPTRLSTTQCFKKLLEVDQERPDKLESHTPSIEAALKLLTQDAVQQIRELARTTVSLYMKMFSLRANLCVAPSLSLPCFCLRNCCQHELISAG</sequence>
<keyword evidence="8" id="KW-1185">Reference proteome</keyword>
<keyword evidence="4" id="KW-0493">Microtubule</keyword>
<evidence type="ECO:0000313" key="7">
    <source>
        <dbReference type="EMBL" id="ORZ39504.1"/>
    </source>
</evidence>
<dbReference type="STRING" id="765915.A0A1Y2HZV4"/>
<accession>A0A1Y2HZV4</accession>
<evidence type="ECO:0000256" key="1">
    <source>
        <dbReference type="ARBA" id="ARBA00004186"/>
    </source>
</evidence>
<dbReference type="InterPro" id="IPR016024">
    <property type="entry name" value="ARM-type_fold"/>
</dbReference>
<dbReference type="InterPro" id="IPR011989">
    <property type="entry name" value="ARM-like"/>
</dbReference>
<dbReference type="Gene3D" id="1.25.10.10">
    <property type="entry name" value="Leucine-rich Repeat Variant"/>
    <property type="match status" value="1"/>
</dbReference>
<comment type="similarity">
    <text evidence="2">Belongs to the CLASP family.</text>
</comment>
<protein>
    <submittedName>
        <fullName evidence="7">Clasp N-terminal domain-containing protein</fullName>
    </submittedName>
</protein>
<dbReference type="SUPFAM" id="SSF48371">
    <property type="entry name" value="ARM repeat"/>
    <property type="match status" value="1"/>
</dbReference>
<evidence type="ECO:0000256" key="5">
    <source>
        <dbReference type="ARBA" id="ARBA00022776"/>
    </source>
</evidence>
<evidence type="ECO:0000256" key="3">
    <source>
        <dbReference type="ARBA" id="ARBA00022618"/>
    </source>
</evidence>
<dbReference type="OrthoDB" id="46159at2759"/>
<keyword evidence="5" id="KW-0498">Mitosis</keyword>